<protein>
    <submittedName>
        <fullName evidence="1">Uncharacterized protein</fullName>
    </submittedName>
</protein>
<dbReference type="RefSeq" id="WP_066180197.1">
    <property type="nucleotide sequence ID" value="NZ_LQZT01000023.1"/>
</dbReference>
<comment type="caution">
    <text evidence="1">The sequence shown here is derived from an EMBL/GenBank/DDBJ whole genome shotgun (WGS) entry which is preliminary data.</text>
</comment>
<dbReference type="STRING" id="1480615.AWJ14_07525"/>
<evidence type="ECO:0000313" key="1">
    <source>
        <dbReference type="EMBL" id="OCW56996.1"/>
    </source>
</evidence>
<dbReference type="Pfam" id="PF10983">
    <property type="entry name" value="DUF2793"/>
    <property type="match status" value="1"/>
</dbReference>
<sequence length="451" mass="46280">MTATPKLDLPLLAASQAQKHVTHNEALMALDALVHLSLKSRTQLAPPPDPEDQASYFVPDGATGGFAGQEGRVATFSDGHWMFRTPRAGWFAYLESESAALIWTGTGWQGLGGGDSSPSRLGVNAVADTTTRFAVAADASLFTSETADHRLKINRSSPTGTASVLFQTGFSAAAEIGLTGDQALRLRHSADGSSFGDAMIIDTVSGQVAFPATSGAVGGDYLINGDFSINQRNFGGGALADGSFGYDRWKAVGATSLTLSGGRLALAAGKIRQVIEAPDLAGATVVVSVESPTGAIAVELGSASGLIAAGGGRRQVRLTLGPGDTGNLALSLSAASGSVNFAKVKLEHAPAASPWRSRRPGEELFLCQRYYRILAFSLSTGTGGGTQTYSLPITPPMAFIPVATRLGNMISAGEAGTSRLTSSSANTASTFGVYNGGTGMVGGIFELVAEL</sequence>
<evidence type="ECO:0000313" key="2">
    <source>
        <dbReference type="Proteomes" id="UP000094795"/>
    </source>
</evidence>
<dbReference type="Proteomes" id="UP000094795">
    <property type="component" value="Unassembled WGS sequence"/>
</dbReference>
<dbReference type="AlphaFoldDB" id="A0A1C1YUE1"/>
<reference evidence="1 2" key="1">
    <citation type="submission" date="2015-12" db="EMBL/GenBank/DDBJ databases">
        <authorList>
            <person name="Shamseldin A."/>
            <person name="Moawad H."/>
            <person name="Abd El-Rahim W.M."/>
            <person name="Sadowsky M.J."/>
        </authorList>
    </citation>
    <scope>NUCLEOTIDE SEQUENCE [LARGE SCALE GENOMIC DNA]</scope>
    <source>
        <strain evidence="1 2">JC234</strain>
    </source>
</reference>
<keyword evidence="2" id="KW-1185">Reference proteome</keyword>
<proteinExistence type="predicted"/>
<gene>
    <name evidence="1" type="ORF">AWJ14_07525</name>
</gene>
<dbReference type="InterPro" id="IPR021251">
    <property type="entry name" value="DUF2793"/>
</dbReference>
<organism evidence="1 2">
    <name type="scientific">Hoeflea olei</name>
    <dbReference type="NCBI Taxonomy" id="1480615"/>
    <lineage>
        <taxon>Bacteria</taxon>
        <taxon>Pseudomonadati</taxon>
        <taxon>Pseudomonadota</taxon>
        <taxon>Alphaproteobacteria</taxon>
        <taxon>Hyphomicrobiales</taxon>
        <taxon>Rhizobiaceae</taxon>
        <taxon>Hoeflea</taxon>
    </lineage>
</organism>
<accession>A0A1C1YUE1</accession>
<dbReference type="EMBL" id="LQZT01000023">
    <property type="protein sequence ID" value="OCW56996.1"/>
    <property type="molecule type" value="Genomic_DNA"/>
</dbReference>
<name>A0A1C1YUE1_9HYPH</name>